<keyword evidence="2" id="KW-0687">Ribonucleoprotein</keyword>
<dbReference type="EMBL" id="BMAC01000360">
    <property type="protein sequence ID" value="GFP94715.1"/>
    <property type="molecule type" value="Genomic_DNA"/>
</dbReference>
<dbReference type="GO" id="GO:1990904">
    <property type="term" value="C:ribonucleoprotein complex"/>
    <property type="evidence" value="ECO:0007669"/>
    <property type="project" value="UniProtKB-KW"/>
</dbReference>
<comment type="caution">
    <text evidence="3">The sequence shown here is derived from an EMBL/GenBank/DDBJ whole genome shotgun (WGS) entry which is preliminary data.</text>
</comment>
<dbReference type="Gene3D" id="3.30.1330.30">
    <property type="match status" value="1"/>
</dbReference>
<proteinExistence type="predicted"/>
<dbReference type="InterPro" id="IPR029064">
    <property type="entry name" value="Ribosomal_eL30-like_sf"/>
</dbReference>
<dbReference type="GO" id="GO:0003723">
    <property type="term" value="F:RNA binding"/>
    <property type="evidence" value="ECO:0007669"/>
    <property type="project" value="InterPro"/>
</dbReference>
<organism evidence="3 4">
    <name type="scientific">Phtheirospermum japonicum</name>
    <dbReference type="NCBI Taxonomy" id="374723"/>
    <lineage>
        <taxon>Eukaryota</taxon>
        <taxon>Viridiplantae</taxon>
        <taxon>Streptophyta</taxon>
        <taxon>Embryophyta</taxon>
        <taxon>Tracheophyta</taxon>
        <taxon>Spermatophyta</taxon>
        <taxon>Magnoliopsida</taxon>
        <taxon>eudicotyledons</taxon>
        <taxon>Gunneridae</taxon>
        <taxon>Pentapetalae</taxon>
        <taxon>asterids</taxon>
        <taxon>lamiids</taxon>
        <taxon>Lamiales</taxon>
        <taxon>Orobanchaceae</taxon>
        <taxon>Orobanchaceae incertae sedis</taxon>
        <taxon>Phtheirospermum</taxon>
    </lineage>
</organism>
<evidence type="ECO:0000256" key="2">
    <source>
        <dbReference type="ARBA" id="ARBA00023274"/>
    </source>
</evidence>
<dbReference type="Proteomes" id="UP000653305">
    <property type="component" value="Unassembled WGS sequence"/>
</dbReference>
<evidence type="ECO:0000256" key="1">
    <source>
        <dbReference type="ARBA" id="ARBA00022980"/>
    </source>
</evidence>
<name>A0A830CHT9_9LAMI</name>
<sequence length="54" mass="6108">MERAGKLILISNNCPLLRNSEIEYNDMIAKVGVHHCNGSEFRLFLLCDALKFLG</sequence>
<dbReference type="OrthoDB" id="1928736at2759"/>
<keyword evidence="1 3" id="KW-0689">Ribosomal protein</keyword>
<evidence type="ECO:0000313" key="4">
    <source>
        <dbReference type="Proteomes" id="UP000653305"/>
    </source>
</evidence>
<dbReference type="GO" id="GO:0005840">
    <property type="term" value="C:ribosome"/>
    <property type="evidence" value="ECO:0007669"/>
    <property type="project" value="UniProtKB-KW"/>
</dbReference>
<reference evidence="3" key="1">
    <citation type="submission" date="2020-07" db="EMBL/GenBank/DDBJ databases">
        <title>Ethylene signaling mediates host invasion by parasitic plants.</title>
        <authorList>
            <person name="Yoshida S."/>
        </authorList>
    </citation>
    <scope>NUCLEOTIDE SEQUENCE</scope>
    <source>
        <strain evidence="3">Okayama</strain>
    </source>
</reference>
<dbReference type="InterPro" id="IPR039109">
    <property type="entry name" value="Ribosomal_eL30-like"/>
</dbReference>
<protein>
    <submittedName>
        <fullName evidence="3">60S ribosomal protein l30</fullName>
    </submittedName>
</protein>
<dbReference type="SUPFAM" id="SSF55315">
    <property type="entry name" value="L30e-like"/>
    <property type="match status" value="1"/>
</dbReference>
<evidence type="ECO:0000313" key="3">
    <source>
        <dbReference type="EMBL" id="GFP94715.1"/>
    </source>
</evidence>
<keyword evidence="4" id="KW-1185">Reference proteome</keyword>
<accession>A0A830CHT9</accession>
<gene>
    <name evidence="3" type="ORF">PHJA_001615900</name>
</gene>
<dbReference type="PANTHER" id="PTHR11449">
    <property type="entry name" value="RIBOSOMAL PROTEIN L30"/>
    <property type="match status" value="1"/>
</dbReference>
<dbReference type="AlphaFoldDB" id="A0A830CHT9"/>